<gene>
    <name evidence="1" type="ORF">FG383_19540</name>
</gene>
<organism evidence="1 2">
    <name type="scientific">Psychrobacillus soli</name>
    <dbReference type="NCBI Taxonomy" id="1543965"/>
    <lineage>
        <taxon>Bacteria</taxon>
        <taxon>Bacillati</taxon>
        <taxon>Bacillota</taxon>
        <taxon>Bacilli</taxon>
        <taxon>Bacillales</taxon>
        <taxon>Bacillaceae</taxon>
        <taxon>Psychrobacillus</taxon>
    </lineage>
</organism>
<dbReference type="Pfam" id="PF14039">
    <property type="entry name" value="YusW"/>
    <property type="match status" value="1"/>
</dbReference>
<comment type="caution">
    <text evidence="1">The sequence shown here is derived from an EMBL/GenBank/DDBJ whole genome shotgun (WGS) entry which is preliminary data.</text>
</comment>
<dbReference type="Proteomes" id="UP000318937">
    <property type="component" value="Unassembled WGS sequence"/>
</dbReference>
<protein>
    <recommendedName>
        <fullName evidence="3">YusW-like protein</fullName>
    </recommendedName>
</protein>
<keyword evidence="2" id="KW-1185">Reference proteome</keyword>
<dbReference type="AlphaFoldDB" id="A0A544SKJ7"/>
<dbReference type="EMBL" id="VDGG01000068">
    <property type="protein sequence ID" value="TQR05726.1"/>
    <property type="molecule type" value="Genomic_DNA"/>
</dbReference>
<proteinExistence type="predicted"/>
<evidence type="ECO:0000313" key="2">
    <source>
        <dbReference type="Proteomes" id="UP000318937"/>
    </source>
</evidence>
<accession>A0A544SKJ7</accession>
<name>A0A544SKJ7_9BACI</name>
<sequence>MKTKKYSVIGSTLLTTALLLGACGDKEEVKDAPTNSDMQNEFGFQSFDLDIDTADQQDAIDASFDMDVSETEAEYENKLESKNLTGDEAYAELEPIFKDLALTKDMSKEEVIEKVSKAFGVEDYTEFDLEVEFSDGDNQEFKDLK</sequence>
<dbReference type="InterPro" id="IPR025623">
    <property type="entry name" value="YusW"/>
</dbReference>
<evidence type="ECO:0008006" key="3">
    <source>
        <dbReference type="Google" id="ProtNLM"/>
    </source>
</evidence>
<reference evidence="1 2" key="1">
    <citation type="submission" date="2019-05" db="EMBL/GenBank/DDBJ databases">
        <title>Psychrobacillus vulpis sp. nov., a new species isolated from feces of a red fox that inhabits in The Tablas de Daimiel Natural Park, Albacete, Spain.</title>
        <authorList>
            <person name="Rodriguez M."/>
            <person name="Reina J.C."/>
            <person name="Bejar V."/>
            <person name="Llamas I."/>
        </authorList>
    </citation>
    <scope>NUCLEOTIDE SEQUENCE [LARGE SCALE GENOMIC DNA]</scope>
    <source>
        <strain evidence="1 2">NHI-2</strain>
    </source>
</reference>
<dbReference type="RefSeq" id="WP_142609205.1">
    <property type="nucleotide sequence ID" value="NZ_VDGG01000068.1"/>
</dbReference>
<dbReference type="PROSITE" id="PS51257">
    <property type="entry name" value="PROKAR_LIPOPROTEIN"/>
    <property type="match status" value="1"/>
</dbReference>
<evidence type="ECO:0000313" key="1">
    <source>
        <dbReference type="EMBL" id="TQR05726.1"/>
    </source>
</evidence>
<dbReference type="OrthoDB" id="2452750at2"/>